<organism evidence="4 5">
    <name type="scientific">Cyphellophora europaea (strain CBS 101466)</name>
    <name type="common">Phialophora europaea</name>
    <dbReference type="NCBI Taxonomy" id="1220924"/>
    <lineage>
        <taxon>Eukaryota</taxon>
        <taxon>Fungi</taxon>
        <taxon>Dikarya</taxon>
        <taxon>Ascomycota</taxon>
        <taxon>Pezizomycotina</taxon>
        <taxon>Eurotiomycetes</taxon>
        <taxon>Chaetothyriomycetidae</taxon>
        <taxon>Chaetothyriales</taxon>
        <taxon>Cyphellophoraceae</taxon>
        <taxon>Cyphellophora</taxon>
    </lineage>
</organism>
<dbReference type="eggNOG" id="KOG1238">
    <property type="taxonomic scope" value="Eukaryota"/>
</dbReference>
<evidence type="ECO:0000256" key="1">
    <source>
        <dbReference type="ARBA" id="ARBA00010790"/>
    </source>
</evidence>
<dbReference type="Gene3D" id="3.50.50.60">
    <property type="entry name" value="FAD/NAD(P)-binding domain"/>
    <property type="match status" value="1"/>
</dbReference>
<dbReference type="AlphaFoldDB" id="W2RPT0"/>
<sequence length="180" mass="19560">MGAPGGLLRGLEPGSSSPPPSPNCWSWIMVKVQPPGDPSSTGNMTLRSTDPRAVPSIDFNWLRGEEDERATCRALTQAPDLLMRGFKRAPEEYQPFVRHQPPDDISPRQGSRDEALGHHASCTCRMGPDEGDHKACVDSRLRVRGSKNLRVADALVSPYTPGAFPALSVYSIRIKAADIA</sequence>
<dbReference type="HOGENOM" id="CLU_1496149_0_0_1"/>
<name>W2RPT0_CYPE1</name>
<dbReference type="InterPro" id="IPR007867">
    <property type="entry name" value="GMC_OxRtase_C"/>
</dbReference>
<dbReference type="SUPFAM" id="SSF54373">
    <property type="entry name" value="FAD-linked reductases, C-terminal domain"/>
    <property type="match status" value="1"/>
</dbReference>
<dbReference type="GeneID" id="19974675"/>
<dbReference type="VEuPathDB" id="FungiDB:HMPREF1541_07336"/>
<feature type="compositionally biased region" description="Polar residues" evidence="2">
    <location>
        <begin position="38"/>
        <end position="48"/>
    </location>
</feature>
<dbReference type="Pfam" id="PF05199">
    <property type="entry name" value="GMC_oxred_C"/>
    <property type="match status" value="1"/>
</dbReference>
<feature type="region of interest" description="Disordered" evidence="2">
    <location>
        <begin position="1"/>
        <end position="26"/>
    </location>
</feature>
<dbReference type="GO" id="GO:0016614">
    <property type="term" value="F:oxidoreductase activity, acting on CH-OH group of donors"/>
    <property type="evidence" value="ECO:0007669"/>
    <property type="project" value="InterPro"/>
</dbReference>
<dbReference type="InterPro" id="IPR012132">
    <property type="entry name" value="GMC_OxRdtase"/>
</dbReference>
<dbReference type="InterPro" id="IPR036188">
    <property type="entry name" value="FAD/NAD-bd_sf"/>
</dbReference>
<dbReference type="SUPFAM" id="SSF51905">
    <property type="entry name" value="FAD/NAD(P)-binding domain"/>
    <property type="match status" value="1"/>
</dbReference>
<keyword evidence="5" id="KW-1185">Reference proteome</keyword>
<dbReference type="EMBL" id="KB822723">
    <property type="protein sequence ID" value="ETN37713.1"/>
    <property type="molecule type" value="Genomic_DNA"/>
</dbReference>
<gene>
    <name evidence="4" type="ORF">HMPREF1541_07336</name>
</gene>
<comment type="similarity">
    <text evidence="1">Belongs to the GMC oxidoreductase family.</text>
</comment>
<dbReference type="PANTHER" id="PTHR11552">
    <property type="entry name" value="GLUCOSE-METHANOL-CHOLINE GMC OXIDOREDUCTASE"/>
    <property type="match status" value="1"/>
</dbReference>
<feature type="region of interest" description="Disordered" evidence="2">
    <location>
        <begin position="32"/>
        <end position="51"/>
    </location>
</feature>
<reference evidence="4 5" key="1">
    <citation type="submission" date="2013-03" db="EMBL/GenBank/DDBJ databases">
        <title>The Genome Sequence of Phialophora europaea CBS 101466.</title>
        <authorList>
            <consortium name="The Broad Institute Genomics Platform"/>
            <person name="Cuomo C."/>
            <person name="de Hoog S."/>
            <person name="Gorbushina A."/>
            <person name="Walker B."/>
            <person name="Young S.K."/>
            <person name="Zeng Q."/>
            <person name="Gargeya S."/>
            <person name="Fitzgerald M."/>
            <person name="Haas B."/>
            <person name="Abouelleil A."/>
            <person name="Allen A.W."/>
            <person name="Alvarado L."/>
            <person name="Arachchi H.M."/>
            <person name="Berlin A.M."/>
            <person name="Chapman S.B."/>
            <person name="Gainer-Dewar J."/>
            <person name="Goldberg J."/>
            <person name="Griggs A."/>
            <person name="Gujja S."/>
            <person name="Hansen M."/>
            <person name="Howarth C."/>
            <person name="Imamovic A."/>
            <person name="Ireland A."/>
            <person name="Larimer J."/>
            <person name="McCowan C."/>
            <person name="Murphy C."/>
            <person name="Pearson M."/>
            <person name="Poon T.W."/>
            <person name="Priest M."/>
            <person name="Roberts A."/>
            <person name="Saif S."/>
            <person name="Shea T."/>
            <person name="Sisk P."/>
            <person name="Sykes S."/>
            <person name="Wortman J."/>
            <person name="Nusbaum C."/>
            <person name="Birren B."/>
        </authorList>
    </citation>
    <scope>NUCLEOTIDE SEQUENCE [LARGE SCALE GENOMIC DNA]</scope>
    <source>
        <strain evidence="4 5">CBS 101466</strain>
    </source>
</reference>
<dbReference type="InParanoid" id="W2RPT0"/>
<dbReference type="GO" id="GO:0050660">
    <property type="term" value="F:flavin adenine dinucleotide binding"/>
    <property type="evidence" value="ECO:0007669"/>
    <property type="project" value="InterPro"/>
</dbReference>
<dbReference type="RefSeq" id="XP_008719882.1">
    <property type="nucleotide sequence ID" value="XM_008721660.1"/>
</dbReference>
<dbReference type="STRING" id="1220924.W2RPT0"/>
<protein>
    <recommendedName>
        <fullName evidence="3">Glucose-methanol-choline oxidoreductase C-terminal domain-containing protein</fullName>
    </recommendedName>
</protein>
<evidence type="ECO:0000313" key="4">
    <source>
        <dbReference type="EMBL" id="ETN37713.1"/>
    </source>
</evidence>
<proteinExistence type="inferred from homology"/>
<dbReference type="Proteomes" id="UP000030752">
    <property type="component" value="Unassembled WGS sequence"/>
</dbReference>
<dbReference type="OrthoDB" id="269227at2759"/>
<evidence type="ECO:0000313" key="5">
    <source>
        <dbReference type="Proteomes" id="UP000030752"/>
    </source>
</evidence>
<dbReference type="PANTHER" id="PTHR11552:SF100">
    <property type="entry name" value="DEHYDROGENASE, PUTATIVE (AFU_ORTHOLOGUE AFUA_5G00630)-RELATED"/>
    <property type="match status" value="1"/>
</dbReference>
<evidence type="ECO:0000256" key="2">
    <source>
        <dbReference type="SAM" id="MobiDB-lite"/>
    </source>
</evidence>
<dbReference type="Gene3D" id="3.30.560.10">
    <property type="entry name" value="Glucose Oxidase, domain 3"/>
    <property type="match status" value="1"/>
</dbReference>
<evidence type="ECO:0000259" key="3">
    <source>
        <dbReference type="Pfam" id="PF05199"/>
    </source>
</evidence>
<accession>W2RPT0</accession>
<feature type="domain" description="Glucose-methanol-choline oxidoreductase C-terminal" evidence="3">
    <location>
        <begin position="38"/>
        <end position="171"/>
    </location>
</feature>